<evidence type="ECO:0000313" key="3">
    <source>
        <dbReference type="Proteomes" id="UP000199072"/>
    </source>
</evidence>
<dbReference type="RefSeq" id="WP_091146761.1">
    <property type="nucleotide sequence ID" value="NZ_FNAI01000002.1"/>
</dbReference>
<dbReference type="OrthoDB" id="624512at2"/>
<keyword evidence="3" id="KW-1185">Reference proteome</keyword>
<proteinExistence type="predicted"/>
<sequence>MKTNIRYFQPIAFLAAGLIIMLSACLKKSDEIPVSGPAIPFQGQDLVKTLSSQASLHLFNLAVNRLSLAASINANSSYTIFAPTDSAMKANGLDSAGIVKLNIDSLRQLISYQIGLGTFDDNLLSNNITTLQILTLRRQSTMLPSGAISTVSAPLYVKETGKLYFNGVPVNKTAPAIPAYNGYIYPVSGFMARLSARTITDIISTDPDLSMFNQAVAIADSVFIANAGLNIGDLPTLFTTLPTAGRPQLLPTVFAPTNKAFNDAGFHTADDLRNFASRYPPTLDFNDFATITYSSLDSLLGRHILFNDINPPYNVRVLYNDLLGPLMNNGVYNTYVGGFTSSQLGIPGEPSALKFKTPLIFSAKNGIAYVKWTNDPKLPQVAIPLDANPLHPVNNYVASNGAVYKIDKLFYPIVNN</sequence>
<dbReference type="InterPro" id="IPR050904">
    <property type="entry name" value="Adhesion/Biosynth-related"/>
</dbReference>
<dbReference type="Gene3D" id="2.30.180.10">
    <property type="entry name" value="FAS1 domain"/>
    <property type="match status" value="2"/>
</dbReference>
<gene>
    <name evidence="2" type="ORF">SAMN05216464_102547</name>
</gene>
<dbReference type="Proteomes" id="UP000199072">
    <property type="component" value="Unassembled WGS sequence"/>
</dbReference>
<organism evidence="2 3">
    <name type="scientific">Mucilaginibacter pineti</name>
    <dbReference type="NCBI Taxonomy" id="1391627"/>
    <lineage>
        <taxon>Bacteria</taxon>
        <taxon>Pseudomonadati</taxon>
        <taxon>Bacteroidota</taxon>
        <taxon>Sphingobacteriia</taxon>
        <taxon>Sphingobacteriales</taxon>
        <taxon>Sphingobacteriaceae</taxon>
        <taxon>Mucilaginibacter</taxon>
    </lineage>
</organism>
<feature type="domain" description="FAS1" evidence="1">
    <location>
        <begin position="43"/>
        <end position="191"/>
    </location>
</feature>
<dbReference type="Pfam" id="PF02469">
    <property type="entry name" value="Fasciclin"/>
    <property type="match status" value="1"/>
</dbReference>
<dbReference type="EMBL" id="FNAI01000002">
    <property type="protein sequence ID" value="SDD77926.1"/>
    <property type="molecule type" value="Genomic_DNA"/>
</dbReference>
<dbReference type="SUPFAM" id="SSF82153">
    <property type="entry name" value="FAS1 domain"/>
    <property type="match status" value="2"/>
</dbReference>
<dbReference type="InterPro" id="IPR036378">
    <property type="entry name" value="FAS1_dom_sf"/>
</dbReference>
<evidence type="ECO:0000313" key="2">
    <source>
        <dbReference type="EMBL" id="SDD77926.1"/>
    </source>
</evidence>
<dbReference type="STRING" id="1391627.SAMN05216464_102547"/>
<dbReference type="PROSITE" id="PS50213">
    <property type="entry name" value="FAS1"/>
    <property type="match status" value="1"/>
</dbReference>
<name>A0A1G6XL21_9SPHI</name>
<dbReference type="AlphaFoldDB" id="A0A1G6XL21"/>
<protein>
    <submittedName>
        <fullName evidence="2">Fasciclin domain-containing protein</fullName>
    </submittedName>
</protein>
<dbReference type="PANTHER" id="PTHR10900:SF77">
    <property type="entry name" value="FI19380P1"/>
    <property type="match status" value="1"/>
</dbReference>
<dbReference type="PROSITE" id="PS51257">
    <property type="entry name" value="PROKAR_LIPOPROTEIN"/>
    <property type="match status" value="1"/>
</dbReference>
<evidence type="ECO:0000259" key="1">
    <source>
        <dbReference type="PROSITE" id="PS50213"/>
    </source>
</evidence>
<reference evidence="2 3" key="1">
    <citation type="submission" date="2016-10" db="EMBL/GenBank/DDBJ databases">
        <authorList>
            <person name="de Groot N.N."/>
        </authorList>
    </citation>
    <scope>NUCLEOTIDE SEQUENCE [LARGE SCALE GENOMIC DNA]</scope>
    <source>
        <strain evidence="2 3">47C3B</strain>
    </source>
</reference>
<dbReference type="InterPro" id="IPR000782">
    <property type="entry name" value="FAS1_domain"/>
</dbReference>
<accession>A0A1G6XL21</accession>
<dbReference type="PANTHER" id="PTHR10900">
    <property type="entry name" value="PERIOSTIN-RELATED"/>
    <property type="match status" value="1"/>
</dbReference>